<reference evidence="1 2" key="1">
    <citation type="journal article" date="2021" name="Hortic Res">
        <title>Chromosome-scale assembly of the Dendrobium chrysotoxum genome enhances the understanding of orchid evolution.</title>
        <authorList>
            <person name="Zhang Y."/>
            <person name="Zhang G.Q."/>
            <person name="Zhang D."/>
            <person name="Liu X.D."/>
            <person name="Xu X.Y."/>
            <person name="Sun W.H."/>
            <person name="Yu X."/>
            <person name="Zhu X."/>
            <person name="Wang Z.W."/>
            <person name="Zhao X."/>
            <person name="Zhong W.Y."/>
            <person name="Chen H."/>
            <person name="Yin W.L."/>
            <person name="Huang T."/>
            <person name="Niu S.C."/>
            <person name="Liu Z.J."/>
        </authorList>
    </citation>
    <scope>NUCLEOTIDE SEQUENCE [LARGE SCALE GENOMIC DNA]</scope>
    <source>
        <strain evidence="1">Lindl</strain>
    </source>
</reference>
<dbReference type="Proteomes" id="UP000775213">
    <property type="component" value="Unassembled WGS sequence"/>
</dbReference>
<name>A0AAV7G8H0_DENCH</name>
<dbReference type="AlphaFoldDB" id="A0AAV7G8H0"/>
<keyword evidence="2" id="KW-1185">Reference proteome</keyword>
<gene>
    <name evidence="1" type="ORF">IEQ34_019861</name>
</gene>
<evidence type="ECO:0000313" key="1">
    <source>
        <dbReference type="EMBL" id="KAH0452562.1"/>
    </source>
</evidence>
<dbReference type="EMBL" id="JAGFBR010000017">
    <property type="protein sequence ID" value="KAH0452562.1"/>
    <property type="molecule type" value="Genomic_DNA"/>
</dbReference>
<protein>
    <submittedName>
        <fullName evidence="1">Uncharacterized protein</fullName>
    </submittedName>
</protein>
<evidence type="ECO:0000313" key="2">
    <source>
        <dbReference type="Proteomes" id="UP000775213"/>
    </source>
</evidence>
<accession>A0AAV7G8H0</accession>
<comment type="caution">
    <text evidence="1">The sequence shown here is derived from an EMBL/GenBank/DDBJ whole genome shotgun (WGS) entry which is preliminary data.</text>
</comment>
<proteinExistence type="predicted"/>
<sequence>MQTLNRLRKHPRRHFLARSSNRITKISLDDQGLFGMTEVFCESDCEAIVGKLLRPIPVSCFDVVRLRSIDNVPFLFERKLRHFWIRSNNGIALAVKLLRPIPVSFSAVRLRSFDNVPFLFERKLRHFFIGSNNRSSLAVKLTPIWTNNMETKEEQAIGNTSLVVGLLTPSGYWNAEQLKLLLHVLLSIPVVLLRILGLCKLKLHPRRITEMLGKVLDRSFTGDISLKEESEHGEHGEPTVLDLLHFE</sequence>
<organism evidence="1 2">
    <name type="scientific">Dendrobium chrysotoxum</name>
    <name type="common">Orchid</name>
    <dbReference type="NCBI Taxonomy" id="161865"/>
    <lineage>
        <taxon>Eukaryota</taxon>
        <taxon>Viridiplantae</taxon>
        <taxon>Streptophyta</taxon>
        <taxon>Embryophyta</taxon>
        <taxon>Tracheophyta</taxon>
        <taxon>Spermatophyta</taxon>
        <taxon>Magnoliopsida</taxon>
        <taxon>Liliopsida</taxon>
        <taxon>Asparagales</taxon>
        <taxon>Orchidaceae</taxon>
        <taxon>Epidendroideae</taxon>
        <taxon>Malaxideae</taxon>
        <taxon>Dendrobiinae</taxon>
        <taxon>Dendrobium</taxon>
    </lineage>
</organism>